<dbReference type="Proteomes" id="UP000264006">
    <property type="component" value="Chromosome"/>
</dbReference>
<gene>
    <name evidence="2" type="ORF">DVS28_a0510</name>
</gene>
<feature type="transmembrane region" description="Helical" evidence="1">
    <location>
        <begin position="12"/>
        <end position="31"/>
    </location>
</feature>
<keyword evidence="3" id="KW-1185">Reference proteome</keyword>
<feature type="transmembrane region" description="Helical" evidence="1">
    <location>
        <begin position="43"/>
        <end position="63"/>
    </location>
</feature>
<dbReference type="RefSeq" id="WP_114590052.1">
    <property type="nucleotide sequence ID" value="NZ_CAXIBR010000025.1"/>
</dbReference>
<dbReference type="KEGG" id="euz:DVS28_a0510"/>
<dbReference type="EMBL" id="CP031165">
    <property type="protein sequence ID" value="AXV05217.1"/>
    <property type="molecule type" value="Genomic_DNA"/>
</dbReference>
<dbReference type="OrthoDB" id="4546196at2"/>
<reference evidence="2 3" key="1">
    <citation type="submission" date="2018-09" db="EMBL/GenBank/DDBJ databases">
        <title>Complete genome sequence of Euzebya sp. DY32-46 isolated from seawater of Pacific Ocean.</title>
        <authorList>
            <person name="Xu L."/>
            <person name="Wu Y.-H."/>
            <person name="Xu X.-W."/>
        </authorList>
    </citation>
    <scope>NUCLEOTIDE SEQUENCE [LARGE SCALE GENOMIC DNA]</scope>
    <source>
        <strain evidence="2 3">DY32-46</strain>
    </source>
</reference>
<proteinExistence type="predicted"/>
<evidence type="ECO:0000313" key="2">
    <source>
        <dbReference type="EMBL" id="AXV05217.1"/>
    </source>
</evidence>
<keyword evidence="1" id="KW-1133">Transmembrane helix</keyword>
<sequence length="151" mass="17239">MTPTINGRIQSKLFLLLVIGPIWNAFLVLFFDGGWLDNWWATIQVLLWTAGLGILWELLWHALQQTRWEKDWPIMFGLFQFIPEGALVFFIVSSSFLGLIAGSGMGGGDSGVGTGPFLWSFITTVLVTWTWINGPHRIFFIRWRFEGGRFV</sequence>
<feature type="transmembrane region" description="Helical" evidence="1">
    <location>
        <begin position="75"/>
        <end position="97"/>
    </location>
</feature>
<evidence type="ECO:0000256" key="1">
    <source>
        <dbReference type="SAM" id="Phobius"/>
    </source>
</evidence>
<organism evidence="2 3">
    <name type="scientific">Euzebya pacifica</name>
    <dbReference type="NCBI Taxonomy" id="1608957"/>
    <lineage>
        <taxon>Bacteria</taxon>
        <taxon>Bacillati</taxon>
        <taxon>Actinomycetota</taxon>
        <taxon>Nitriliruptoria</taxon>
        <taxon>Euzebyales</taxon>
    </lineage>
</organism>
<protein>
    <submittedName>
        <fullName evidence="2">Uncharacterized protein</fullName>
    </submittedName>
</protein>
<keyword evidence="1" id="KW-0812">Transmembrane</keyword>
<feature type="transmembrane region" description="Helical" evidence="1">
    <location>
        <begin position="117"/>
        <end position="134"/>
    </location>
</feature>
<name>A0A346XSM0_9ACTN</name>
<accession>A0A346XSM0</accession>
<evidence type="ECO:0000313" key="3">
    <source>
        <dbReference type="Proteomes" id="UP000264006"/>
    </source>
</evidence>
<dbReference type="AlphaFoldDB" id="A0A346XSM0"/>
<keyword evidence="1" id="KW-0472">Membrane</keyword>